<gene>
    <name evidence="13" type="ORF">ENK44_09520</name>
</gene>
<dbReference type="SUPFAM" id="SSF56935">
    <property type="entry name" value="Porins"/>
    <property type="match status" value="1"/>
</dbReference>
<evidence type="ECO:0008006" key="14">
    <source>
        <dbReference type="Google" id="ProtNLM"/>
    </source>
</evidence>
<reference evidence="13" key="1">
    <citation type="journal article" date="2020" name="mSystems">
        <title>Genome- and Community-Level Interaction Insights into Carbon Utilization and Element Cycling Functions of Hydrothermarchaeota in Hydrothermal Sediment.</title>
        <authorList>
            <person name="Zhou Z."/>
            <person name="Liu Y."/>
            <person name="Xu W."/>
            <person name="Pan J."/>
            <person name="Luo Z.H."/>
            <person name="Li M."/>
        </authorList>
    </citation>
    <scope>NUCLEOTIDE SEQUENCE [LARGE SCALE GENOMIC DNA]</scope>
    <source>
        <strain evidence="13">HyVt-577</strain>
    </source>
</reference>
<organism evidence="13">
    <name type="scientific">Caldithrix abyssi</name>
    <dbReference type="NCBI Taxonomy" id="187145"/>
    <lineage>
        <taxon>Bacteria</taxon>
        <taxon>Pseudomonadati</taxon>
        <taxon>Calditrichota</taxon>
        <taxon>Calditrichia</taxon>
        <taxon>Calditrichales</taxon>
        <taxon>Calditrichaceae</taxon>
        <taxon>Caldithrix</taxon>
    </lineage>
</organism>
<keyword evidence="6 10" id="KW-0798">TonB box</keyword>
<comment type="subcellular location">
    <subcellularLocation>
        <location evidence="1">Cell outer membrane</location>
        <topology evidence="1">Multi-pass membrane protein</topology>
    </subcellularLocation>
</comment>
<evidence type="ECO:0000256" key="4">
    <source>
        <dbReference type="ARBA" id="ARBA00022692"/>
    </source>
</evidence>
<name>A0A7V4U0U4_CALAY</name>
<sequence length="721" mass="83465">MNIIKQTLIIILISHYILFAQKIRIYGQVKDSLTAEPLIGVNIYLCDGKTGTVSDGDGYFYLSFENSQSDTFSVYFQYVGYKTKEQLISGTTSFLDVDLQPVSLELADSISVQANRFRNEIGLSYQSFQPLTVLNSAALGDADIFRFLATQSGISFSDDVSNRIYIRGMRSDKLLILLDDFALYNPYHLVNISSAVDVGSVKNIELYKSVYPVNQAGRTGGMLKLYTKQGNAHHFNLDFDVSLMSTVLRLQGPLGNASYFISLRRTYLDFLTKLVDEEFPYSFTDGVVNITFKPGKKHKIVLSGIASFDEFLANFKEHSRWSNQAYGFNWKYYPSPRLYFHTNVSYSHFRSSYNTDSLYTNNAINDLSYKTNLYYHFDFLKTTLNAGAAFHSYGISFQSAEELLEILNQDSRVNQYDLFINFNTTLSGRLKADLGLTLSHYLRFTRPQLLPLVRLQYLFSNSFKVATGYARKAQYLFTINNERDILPPFNIWRALDKDTGPEISRQLSFSASLKKPSLDMDLEIYYNFLERIVDYNRKYLNQEDALFLANQGESYGLEANLRYYYTLFDLELHYALSRTIYTMYGKPYYPSFHRLHKFDINLHSKSYKGWSGSLHWVAASGRPYTVTKGYYYLHHYIDMVSPTVFASPYYSVINSARYPAYHRLDLRINKRFSGHFKLYLNIINVYNQKNIFYYQFNEDKKSASPVYMLPFLPTLGAEFKW</sequence>
<evidence type="ECO:0000259" key="12">
    <source>
        <dbReference type="Pfam" id="PF07715"/>
    </source>
</evidence>
<protein>
    <recommendedName>
        <fullName evidence="14">TonB-dependent receptor</fullName>
    </recommendedName>
</protein>
<keyword evidence="4" id="KW-0812">Transmembrane</keyword>
<dbReference type="EMBL" id="DRQG01000088">
    <property type="protein sequence ID" value="HGY55930.1"/>
    <property type="molecule type" value="Genomic_DNA"/>
</dbReference>
<evidence type="ECO:0000256" key="10">
    <source>
        <dbReference type="RuleBase" id="RU003357"/>
    </source>
</evidence>
<dbReference type="Pfam" id="PF00593">
    <property type="entry name" value="TonB_dep_Rec_b-barrel"/>
    <property type="match status" value="1"/>
</dbReference>
<evidence type="ECO:0000256" key="7">
    <source>
        <dbReference type="ARBA" id="ARBA00023136"/>
    </source>
</evidence>
<dbReference type="Gene3D" id="2.60.40.1120">
    <property type="entry name" value="Carboxypeptidase-like, regulatory domain"/>
    <property type="match status" value="1"/>
</dbReference>
<dbReference type="Gene3D" id="2.40.170.20">
    <property type="entry name" value="TonB-dependent receptor, beta-barrel domain"/>
    <property type="match status" value="1"/>
</dbReference>
<keyword evidence="2" id="KW-0813">Transport</keyword>
<dbReference type="InterPro" id="IPR039426">
    <property type="entry name" value="TonB-dep_rcpt-like"/>
</dbReference>
<evidence type="ECO:0000256" key="3">
    <source>
        <dbReference type="ARBA" id="ARBA00022452"/>
    </source>
</evidence>
<evidence type="ECO:0000256" key="8">
    <source>
        <dbReference type="ARBA" id="ARBA00023170"/>
    </source>
</evidence>
<dbReference type="GO" id="GO:0015344">
    <property type="term" value="F:siderophore uptake transmembrane transporter activity"/>
    <property type="evidence" value="ECO:0007669"/>
    <property type="project" value="TreeGrafter"/>
</dbReference>
<accession>A0A7V4U0U4</accession>
<evidence type="ECO:0000256" key="6">
    <source>
        <dbReference type="ARBA" id="ARBA00023077"/>
    </source>
</evidence>
<dbReference type="InterPro" id="IPR036942">
    <property type="entry name" value="Beta-barrel_TonB_sf"/>
</dbReference>
<dbReference type="Proteomes" id="UP000885779">
    <property type="component" value="Unassembled WGS sequence"/>
</dbReference>
<dbReference type="Pfam" id="PF13715">
    <property type="entry name" value="CarbopepD_reg_2"/>
    <property type="match status" value="1"/>
</dbReference>
<keyword evidence="9" id="KW-0998">Cell outer membrane</keyword>
<feature type="domain" description="TonB-dependent receptor-like beta-barrel" evidence="11">
    <location>
        <begin position="311"/>
        <end position="685"/>
    </location>
</feature>
<dbReference type="AlphaFoldDB" id="A0A7V4U0U4"/>
<feature type="domain" description="TonB-dependent receptor plug" evidence="12">
    <location>
        <begin position="140"/>
        <end position="213"/>
    </location>
</feature>
<comment type="similarity">
    <text evidence="10">Belongs to the TonB-dependent receptor family.</text>
</comment>
<dbReference type="InterPro" id="IPR008969">
    <property type="entry name" value="CarboxyPept-like_regulatory"/>
</dbReference>
<dbReference type="SUPFAM" id="SSF49464">
    <property type="entry name" value="Carboxypeptidase regulatory domain-like"/>
    <property type="match status" value="1"/>
</dbReference>
<proteinExistence type="inferred from homology"/>
<dbReference type="PANTHER" id="PTHR30069">
    <property type="entry name" value="TONB-DEPENDENT OUTER MEMBRANE RECEPTOR"/>
    <property type="match status" value="1"/>
</dbReference>
<evidence type="ECO:0000256" key="1">
    <source>
        <dbReference type="ARBA" id="ARBA00004571"/>
    </source>
</evidence>
<dbReference type="Pfam" id="PF07715">
    <property type="entry name" value="Plug"/>
    <property type="match status" value="1"/>
</dbReference>
<evidence type="ECO:0000256" key="9">
    <source>
        <dbReference type="ARBA" id="ARBA00023237"/>
    </source>
</evidence>
<keyword evidence="8" id="KW-0675">Receptor</keyword>
<dbReference type="InterPro" id="IPR012910">
    <property type="entry name" value="Plug_dom"/>
</dbReference>
<evidence type="ECO:0000313" key="13">
    <source>
        <dbReference type="EMBL" id="HGY55930.1"/>
    </source>
</evidence>
<comment type="caution">
    <text evidence="13">The sequence shown here is derived from an EMBL/GenBank/DDBJ whole genome shotgun (WGS) entry which is preliminary data.</text>
</comment>
<dbReference type="GO" id="GO:0044718">
    <property type="term" value="P:siderophore transmembrane transport"/>
    <property type="evidence" value="ECO:0007669"/>
    <property type="project" value="TreeGrafter"/>
</dbReference>
<evidence type="ECO:0000256" key="2">
    <source>
        <dbReference type="ARBA" id="ARBA00022448"/>
    </source>
</evidence>
<keyword evidence="3" id="KW-1134">Transmembrane beta strand</keyword>
<evidence type="ECO:0000256" key="5">
    <source>
        <dbReference type="ARBA" id="ARBA00022729"/>
    </source>
</evidence>
<keyword evidence="7 10" id="KW-0472">Membrane</keyword>
<evidence type="ECO:0000259" key="11">
    <source>
        <dbReference type="Pfam" id="PF00593"/>
    </source>
</evidence>
<keyword evidence="5" id="KW-0732">Signal</keyword>
<dbReference type="GO" id="GO:0009279">
    <property type="term" value="C:cell outer membrane"/>
    <property type="evidence" value="ECO:0007669"/>
    <property type="project" value="UniProtKB-SubCell"/>
</dbReference>
<dbReference type="PANTHER" id="PTHR30069:SF29">
    <property type="entry name" value="HEMOGLOBIN AND HEMOGLOBIN-HAPTOGLOBIN-BINDING PROTEIN 1-RELATED"/>
    <property type="match status" value="1"/>
</dbReference>
<dbReference type="InterPro" id="IPR000531">
    <property type="entry name" value="Beta-barrel_TonB"/>
</dbReference>